<accession>A0ABY1H786</accession>
<dbReference type="EMBL" id="FPLJ01000002">
    <property type="protein sequence ID" value="SGY81404.1"/>
    <property type="molecule type" value="Genomic_DNA"/>
</dbReference>
<feature type="transmembrane region" description="Helical" evidence="2">
    <location>
        <begin position="358"/>
        <end position="382"/>
    </location>
</feature>
<protein>
    <submittedName>
        <fullName evidence="3">Uncharacterized protein</fullName>
    </submittedName>
</protein>
<keyword evidence="2" id="KW-0472">Membrane</keyword>
<keyword evidence="4" id="KW-1185">Reference proteome</keyword>
<keyword evidence="1" id="KW-0175">Coiled coil</keyword>
<comment type="caution">
    <text evidence="3">The sequence shown here is derived from an EMBL/GenBank/DDBJ whole genome shotgun (WGS) entry which is preliminary data.</text>
</comment>
<dbReference type="RefSeq" id="WP_075470792.1">
    <property type="nucleotide sequence ID" value="NZ_CAWQZC010000091.1"/>
</dbReference>
<name>A0ABY1H786_9GAMM</name>
<dbReference type="GeneID" id="61293776"/>
<reference evidence="3 4" key="1">
    <citation type="submission" date="2016-11" db="EMBL/GenBank/DDBJ databases">
        <authorList>
            <person name="Klemetsen T."/>
        </authorList>
    </citation>
    <scope>NUCLEOTIDE SEQUENCE [LARGE SCALE GENOMIC DNA]</scope>
    <source>
        <strain evidence="3">MT 2528</strain>
    </source>
</reference>
<dbReference type="Proteomes" id="UP000182660">
    <property type="component" value="Unassembled WGS sequence"/>
</dbReference>
<feature type="coiled-coil region" evidence="1">
    <location>
        <begin position="255"/>
        <end position="350"/>
    </location>
</feature>
<gene>
    <name evidence="3" type="ORF">MT2528_0042</name>
</gene>
<keyword evidence="2" id="KW-1133">Transmembrane helix</keyword>
<organism evidence="3 4">
    <name type="scientific">Moritella viscosa</name>
    <dbReference type="NCBI Taxonomy" id="80854"/>
    <lineage>
        <taxon>Bacteria</taxon>
        <taxon>Pseudomonadati</taxon>
        <taxon>Pseudomonadota</taxon>
        <taxon>Gammaproteobacteria</taxon>
        <taxon>Alteromonadales</taxon>
        <taxon>Moritellaceae</taxon>
        <taxon>Moritella</taxon>
    </lineage>
</organism>
<evidence type="ECO:0000256" key="2">
    <source>
        <dbReference type="SAM" id="Phobius"/>
    </source>
</evidence>
<evidence type="ECO:0000313" key="4">
    <source>
        <dbReference type="Proteomes" id="UP000182660"/>
    </source>
</evidence>
<sequence length="402" mass="46907">MAKKRWAYATIDDEYILQKGKKRKRLFFIWEILKLRRISEEMKHKRNPEVDIEFNYDKLKLWSTQNNKNDRKPLISDIRGYLRYKSGDVSDDSNQGGDGESLTHQLAILALSQLNKIPFKVNKKELILDFVDFDLDGEDTKIQFGGGKYFYPDLIGYLSPKSDMYSKWGGKVAIEVKVTHGCEKAKIEVLKSHNFAILEVYISPNFRFTPEVQGRDFNVEDMEIYFNRLVNRFSEETFATLLSNPMVTDYAEACIKTLQSEKKSLESSLFQLNDKLSNIKKQLIDSANDLRETQNCLDTNKQNYEQELKKQLIDSANDLRENQNLLATNKQNYEQELKKEKDDLKAEAKKSGRYVTALSWSTLVNLTLISVFMIMLFMPIFFAEQAVEILRWYFKLVNTTNT</sequence>
<keyword evidence="2" id="KW-0812">Transmembrane</keyword>
<evidence type="ECO:0000256" key="1">
    <source>
        <dbReference type="SAM" id="Coils"/>
    </source>
</evidence>
<proteinExistence type="predicted"/>
<evidence type="ECO:0000313" key="3">
    <source>
        <dbReference type="EMBL" id="SGY81404.1"/>
    </source>
</evidence>